<evidence type="ECO:0000256" key="3">
    <source>
        <dbReference type="ARBA" id="ARBA00022723"/>
    </source>
</evidence>
<gene>
    <name evidence="8" type="ORF">GGR05_003939</name>
</gene>
<dbReference type="OrthoDB" id="9800887at2"/>
<dbReference type="InterPro" id="IPR039390">
    <property type="entry name" value="1_2-HQD/HQD"/>
</dbReference>
<dbReference type="Proteomes" id="UP000531216">
    <property type="component" value="Unassembled WGS sequence"/>
</dbReference>
<evidence type="ECO:0000256" key="5">
    <source>
        <dbReference type="ARBA" id="ARBA00023002"/>
    </source>
</evidence>
<protein>
    <submittedName>
        <fullName evidence="8">Catechol 1,2-dioxygenase</fullName>
        <ecNumber evidence="8">1.13.11.1</ecNumber>
    </submittedName>
</protein>
<evidence type="ECO:0000256" key="6">
    <source>
        <dbReference type="ARBA" id="ARBA00023004"/>
    </source>
</evidence>
<evidence type="ECO:0000256" key="2">
    <source>
        <dbReference type="ARBA" id="ARBA00007825"/>
    </source>
</evidence>
<accession>A0A7W6FW34</accession>
<dbReference type="InterPro" id="IPR015889">
    <property type="entry name" value="Intradiol_dOase_core"/>
</dbReference>
<dbReference type="PANTHER" id="PTHR33711:SF7">
    <property type="entry name" value="INTRADIOL RING-CLEAVAGE DIOXYGENASES DOMAIN-CONTAINING PROTEIN-RELATED"/>
    <property type="match status" value="1"/>
</dbReference>
<dbReference type="EMBL" id="JACIDO010000011">
    <property type="protein sequence ID" value="MBB3937771.1"/>
    <property type="molecule type" value="Genomic_DNA"/>
</dbReference>
<dbReference type="InterPro" id="IPR007535">
    <property type="entry name" value="Catechol_dOase_N"/>
</dbReference>
<keyword evidence="3" id="KW-0479">Metal-binding</keyword>
<dbReference type="PANTHER" id="PTHR33711">
    <property type="entry name" value="DIOXYGENASE, PUTATIVE (AFU_ORTHOLOGUE AFUA_2G02910)-RELATED"/>
    <property type="match status" value="1"/>
</dbReference>
<dbReference type="GO" id="GO:0018576">
    <property type="term" value="F:catechol 1,2-dioxygenase activity"/>
    <property type="evidence" value="ECO:0007669"/>
    <property type="project" value="UniProtKB-EC"/>
</dbReference>
<comment type="similarity">
    <text evidence="2">Belongs to the intradiol ring-cleavage dioxygenase family.</text>
</comment>
<evidence type="ECO:0000313" key="9">
    <source>
        <dbReference type="Proteomes" id="UP000531216"/>
    </source>
</evidence>
<dbReference type="GO" id="GO:0009712">
    <property type="term" value="P:catechol-containing compound metabolic process"/>
    <property type="evidence" value="ECO:0007669"/>
    <property type="project" value="InterPro"/>
</dbReference>
<dbReference type="GO" id="GO:0008199">
    <property type="term" value="F:ferric iron binding"/>
    <property type="evidence" value="ECO:0007669"/>
    <property type="project" value="InterPro"/>
</dbReference>
<name>A0A7W6FW34_9HYPH</name>
<reference evidence="8 9" key="1">
    <citation type="submission" date="2020-08" db="EMBL/GenBank/DDBJ databases">
        <title>Genomic Encyclopedia of Type Strains, Phase IV (KMG-IV): sequencing the most valuable type-strain genomes for metagenomic binning, comparative biology and taxonomic classification.</title>
        <authorList>
            <person name="Goeker M."/>
        </authorList>
    </citation>
    <scope>NUCLEOTIDE SEQUENCE [LARGE SCALE GENOMIC DNA]</scope>
    <source>
        <strain evidence="8 9">DSM 25024</strain>
    </source>
</reference>
<keyword evidence="9" id="KW-1185">Reference proteome</keyword>
<dbReference type="InterPro" id="IPR050770">
    <property type="entry name" value="Intradiol_RC_Dioxygenase"/>
</dbReference>
<proteinExistence type="inferred from homology"/>
<dbReference type="SUPFAM" id="SSF49482">
    <property type="entry name" value="Aromatic compound dioxygenase"/>
    <property type="match status" value="1"/>
</dbReference>
<dbReference type="EC" id="1.13.11.1" evidence="8"/>
<dbReference type="CDD" id="cd03461">
    <property type="entry name" value="1_2-HQD"/>
    <property type="match status" value="1"/>
</dbReference>
<evidence type="ECO:0000256" key="4">
    <source>
        <dbReference type="ARBA" id="ARBA00022964"/>
    </source>
</evidence>
<keyword evidence="6" id="KW-0408">Iron</keyword>
<feature type="domain" description="Intradiol ring-cleavage dioxygenases" evidence="7">
    <location>
        <begin position="139"/>
        <end position="167"/>
    </location>
</feature>
<keyword evidence="5 8" id="KW-0560">Oxidoreductase</keyword>
<evidence type="ECO:0000313" key="8">
    <source>
        <dbReference type="EMBL" id="MBB3937771.1"/>
    </source>
</evidence>
<dbReference type="Pfam" id="PF04444">
    <property type="entry name" value="Dioxygenase_N"/>
    <property type="match status" value="1"/>
</dbReference>
<dbReference type="Pfam" id="PF00775">
    <property type="entry name" value="Dioxygenase_C"/>
    <property type="match status" value="1"/>
</dbReference>
<dbReference type="Gene3D" id="2.60.130.10">
    <property type="entry name" value="Aromatic compound dioxygenase"/>
    <property type="match status" value="1"/>
</dbReference>
<comment type="caution">
    <text evidence="8">The sequence shown here is derived from an EMBL/GenBank/DDBJ whole genome shotgun (WGS) entry which is preliminary data.</text>
</comment>
<evidence type="ECO:0000256" key="1">
    <source>
        <dbReference type="ARBA" id="ARBA00001965"/>
    </source>
</evidence>
<dbReference type="AlphaFoldDB" id="A0A7W6FW34"/>
<comment type="cofactor">
    <cofactor evidence="1">
        <name>Fe(3+)</name>
        <dbReference type="ChEBI" id="CHEBI:29034"/>
    </cofactor>
</comment>
<dbReference type="PROSITE" id="PS00083">
    <property type="entry name" value="INTRADIOL_DIOXYGENAS"/>
    <property type="match status" value="1"/>
</dbReference>
<keyword evidence="4 8" id="KW-0223">Dioxygenase</keyword>
<sequence>MTDATDPTAGDGYFTEENSAEVVIARNRDCRDERLKTVMDSAVRHLHAFVKEVEPSNAEWMRVIEFLTATGHITSDWRQEWILLSDILGVSMLIDAIDNRKPRGATETTVLGPFHVSNAPHYENGQDICLDGKGEKLLVTGRVVDTDGRPIAGATLDVWQANDEGFYDVQQQGVQPDFNLRGIFTSGPDGAFWFRSVKPRFYPIPADGPVGQLLGALGRHPYRPAHIHFIVAAPGFEEVTTHLFTPDCPYLHTDAVFGVKADLIADFQTIDDAARAAELGFPNPFTAVDWTFVLARSEETPDDAGQGDRNA</sequence>
<dbReference type="RefSeq" id="WP_090964832.1">
    <property type="nucleotide sequence ID" value="NZ_FOOA01000014.1"/>
</dbReference>
<dbReference type="InterPro" id="IPR000627">
    <property type="entry name" value="Intradiol_dOase_C"/>
</dbReference>
<evidence type="ECO:0000259" key="7">
    <source>
        <dbReference type="PROSITE" id="PS00083"/>
    </source>
</evidence>
<organism evidence="8 9">
    <name type="scientific">Aureimonas phyllosphaerae</name>
    <dbReference type="NCBI Taxonomy" id="1166078"/>
    <lineage>
        <taxon>Bacteria</taxon>
        <taxon>Pseudomonadati</taxon>
        <taxon>Pseudomonadota</taxon>
        <taxon>Alphaproteobacteria</taxon>
        <taxon>Hyphomicrobiales</taxon>
        <taxon>Aurantimonadaceae</taxon>
        <taxon>Aureimonas</taxon>
    </lineage>
</organism>